<dbReference type="GO" id="GO:0016616">
    <property type="term" value="F:oxidoreductase activity, acting on the CH-OH group of donors, NAD or NADP as acceptor"/>
    <property type="evidence" value="ECO:0007669"/>
    <property type="project" value="TreeGrafter"/>
</dbReference>
<dbReference type="PRINTS" id="PR00081">
    <property type="entry name" value="GDHRDH"/>
</dbReference>
<sequence>MSANFDADAYSRPACITKTMHREPNPTLSPSPADPSNTQSGMIILITGGGTGIGAGITKTFALAKETGVIVAGRRLEPLEQIATSLKRINSDINVLTLQVDVNDNKAVESLFDKAKAHYGRLPDVVVSNAGYIEKPILVCKQETNDWWKGFEVNLKGTYSLLHHFIKGQGDDPVGTFVSVGSAVAGMNPPTRSAYAISKLAQQRLMECTHLEYPTLRVFTIHPGIVATPFTDDGELAPFAKDHPELAGQLIGYLAQSRADYARGGYISVNWDVLEIEANKKRIVNENML</sequence>
<evidence type="ECO:0000256" key="1">
    <source>
        <dbReference type="ARBA" id="ARBA00006484"/>
    </source>
</evidence>
<organism evidence="4 5">
    <name type="scientific">Amylocarpus encephaloides</name>
    <dbReference type="NCBI Taxonomy" id="45428"/>
    <lineage>
        <taxon>Eukaryota</taxon>
        <taxon>Fungi</taxon>
        <taxon>Dikarya</taxon>
        <taxon>Ascomycota</taxon>
        <taxon>Pezizomycotina</taxon>
        <taxon>Leotiomycetes</taxon>
        <taxon>Helotiales</taxon>
        <taxon>Helotiales incertae sedis</taxon>
        <taxon>Amylocarpus</taxon>
    </lineage>
</organism>
<comment type="similarity">
    <text evidence="1">Belongs to the short-chain dehydrogenases/reductases (SDR) family.</text>
</comment>
<evidence type="ECO:0000256" key="2">
    <source>
        <dbReference type="ARBA" id="ARBA00023002"/>
    </source>
</evidence>
<evidence type="ECO:0000313" key="5">
    <source>
        <dbReference type="Proteomes" id="UP000824998"/>
    </source>
</evidence>
<comment type="caution">
    <text evidence="4">The sequence shown here is derived from an EMBL/GenBank/DDBJ whole genome shotgun (WGS) entry which is preliminary data.</text>
</comment>
<evidence type="ECO:0008006" key="6">
    <source>
        <dbReference type="Google" id="ProtNLM"/>
    </source>
</evidence>
<keyword evidence="2" id="KW-0560">Oxidoreductase</keyword>
<dbReference type="OrthoDB" id="1933717at2759"/>
<dbReference type="CDD" id="cd05233">
    <property type="entry name" value="SDR_c"/>
    <property type="match status" value="1"/>
</dbReference>
<protein>
    <recommendedName>
        <fullName evidence="6">NAD(P)-binding protein</fullName>
    </recommendedName>
</protein>
<dbReference type="Proteomes" id="UP000824998">
    <property type="component" value="Unassembled WGS sequence"/>
</dbReference>
<dbReference type="AlphaFoldDB" id="A0A9P7YNK3"/>
<evidence type="ECO:0000313" key="4">
    <source>
        <dbReference type="EMBL" id="KAG9236771.1"/>
    </source>
</evidence>
<dbReference type="InterPro" id="IPR002347">
    <property type="entry name" value="SDR_fam"/>
</dbReference>
<proteinExistence type="inferred from homology"/>
<dbReference type="InterPro" id="IPR036291">
    <property type="entry name" value="NAD(P)-bd_dom_sf"/>
</dbReference>
<gene>
    <name evidence="4" type="ORF">BJ875DRAFT_419536</name>
</gene>
<dbReference type="PANTHER" id="PTHR42760">
    <property type="entry name" value="SHORT-CHAIN DEHYDROGENASES/REDUCTASES FAMILY MEMBER"/>
    <property type="match status" value="1"/>
</dbReference>
<name>A0A9P7YNK3_9HELO</name>
<dbReference type="EMBL" id="MU251400">
    <property type="protein sequence ID" value="KAG9236771.1"/>
    <property type="molecule type" value="Genomic_DNA"/>
</dbReference>
<dbReference type="Gene3D" id="3.40.50.720">
    <property type="entry name" value="NAD(P)-binding Rossmann-like Domain"/>
    <property type="match status" value="1"/>
</dbReference>
<dbReference type="Pfam" id="PF00106">
    <property type="entry name" value="adh_short"/>
    <property type="match status" value="1"/>
</dbReference>
<dbReference type="PANTHER" id="PTHR42760:SF37">
    <property type="entry name" value="CLAVALDEHYDE DEHYDROGENASE"/>
    <property type="match status" value="1"/>
</dbReference>
<accession>A0A9P7YNK3</accession>
<keyword evidence="5" id="KW-1185">Reference proteome</keyword>
<dbReference type="SUPFAM" id="SSF51735">
    <property type="entry name" value="NAD(P)-binding Rossmann-fold domains"/>
    <property type="match status" value="1"/>
</dbReference>
<feature type="region of interest" description="Disordered" evidence="3">
    <location>
        <begin position="16"/>
        <end position="39"/>
    </location>
</feature>
<reference evidence="4" key="1">
    <citation type="journal article" date="2021" name="IMA Fungus">
        <title>Genomic characterization of three marine fungi, including Emericellopsis atlantica sp. nov. with signatures of a generalist lifestyle and marine biomass degradation.</title>
        <authorList>
            <person name="Hagestad O.C."/>
            <person name="Hou L."/>
            <person name="Andersen J.H."/>
            <person name="Hansen E.H."/>
            <person name="Altermark B."/>
            <person name="Li C."/>
            <person name="Kuhnert E."/>
            <person name="Cox R.J."/>
            <person name="Crous P.W."/>
            <person name="Spatafora J.W."/>
            <person name="Lail K."/>
            <person name="Amirebrahimi M."/>
            <person name="Lipzen A."/>
            <person name="Pangilinan J."/>
            <person name="Andreopoulos W."/>
            <person name="Hayes R.D."/>
            <person name="Ng V."/>
            <person name="Grigoriev I.V."/>
            <person name="Jackson S.A."/>
            <person name="Sutton T.D.S."/>
            <person name="Dobson A.D.W."/>
            <person name="Rama T."/>
        </authorList>
    </citation>
    <scope>NUCLEOTIDE SEQUENCE</scope>
    <source>
        <strain evidence="4">TRa018bII</strain>
    </source>
</reference>
<evidence type="ECO:0000256" key="3">
    <source>
        <dbReference type="SAM" id="MobiDB-lite"/>
    </source>
</evidence>